<feature type="transmembrane region" description="Helical" evidence="1">
    <location>
        <begin position="87"/>
        <end position="105"/>
    </location>
</feature>
<keyword evidence="3" id="KW-1185">Reference proteome</keyword>
<dbReference type="RefSeq" id="WP_169145383.1">
    <property type="nucleotide sequence ID" value="NZ_JABBGA010000005.1"/>
</dbReference>
<name>A0A848G0W8_9RHOO</name>
<keyword evidence="1" id="KW-1133">Transmembrane helix</keyword>
<feature type="transmembrane region" description="Helical" evidence="1">
    <location>
        <begin position="165"/>
        <end position="187"/>
    </location>
</feature>
<sequence length="228" mass="24325">MKDKLRPLLAGVLAVGALIAYDGLAHYVSTFADAAPWAALITLAPVVGFALSLLFKHAGGLAAMLGAVIAGALASQVWPYLGSNLSSLYLAQYLSTNLALGLYFGRSLGAGQTPACTAFALLLHPSPSPRVLRYTHRITIAWTLFFVGSAVTSTLLYLLAPIQTWSLFSNLLYLPSLVLMFVVEGLVRRLALPREERHGVIASLRAYQASTRATADGQGQALTPRISR</sequence>
<dbReference type="Proteomes" id="UP000580043">
    <property type="component" value="Unassembled WGS sequence"/>
</dbReference>
<accession>A0A848G0W8</accession>
<feature type="transmembrane region" description="Helical" evidence="1">
    <location>
        <begin position="62"/>
        <end position="81"/>
    </location>
</feature>
<feature type="transmembrane region" description="Helical" evidence="1">
    <location>
        <begin position="35"/>
        <end position="55"/>
    </location>
</feature>
<evidence type="ECO:0000313" key="3">
    <source>
        <dbReference type="Proteomes" id="UP000580043"/>
    </source>
</evidence>
<dbReference type="EMBL" id="JABBGA010000005">
    <property type="protein sequence ID" value="NML25838.1"/>
    <property type="molecule type" value="Genomic_DNA"/>
</dbReference>
<comment type="caution">
    <text evidence="2">The sequence shown here is derived from an EMBL/GenBank/DDBJ whole genome shotgun (WGS) entry which is preliminary data.</text>
</comment>
<proteinExistence type="predicted"/>
<dbReference type="AlphaFoldDB" id="A0A848G0W8"/>
<gene>
    <name evidence="2" type="ORF">HHL15_08810</name>
</gene>
<evidence type="ECO:0000256" key="1">
    <source>
        <dbReference type="SAM" id="Phobius"/>
    </source>
</evidence>
<feature type="transmembrane region" description="Helical" evidence="1">
    <location>
        <begin position="140"/>
        <end position="159"/>
    </location>
</feature>
<keyword evidence="1" id="KW-0472">Membrane</keyword>
<evidence type="ECO:0000313" key="2">
    <source>
        <dbReference type="EMBL" id="NML25838.1"/>
    </source>
</evidence>
<protein>
    <submittedName>
        <fullName evidence="2">Uncharacterized protein</fullName>
    </submittedName>
</protein>
<organism evidence="2 3">
    <name type="scientific">Zoogloea dura</name>
    <dbReference type="NCBI Taxonomy" id="2728840"/>
    <lineage>
        <taxon>Bacteria</taxon>
        <taxon>Pseudomonadati</taxon>
        <taxon>Pseudomonadota</taxon>
        <taxon>Betaproteobacteria</taxon>
        <taxon>Rhodocyclales</taxon>
        <taxon>Zoogloeaceae</taxon>
        <taxon>Zoogloea</taxon>
    </lineage>
</organism>
<reference evidence="2 3" key="1">
    <citation type="submission" date="2020-04" db="EMBL/GenBank/DDBJ databases">
        <title>Zoogloea sp. G-4-1-14 isolated from soil.</title>
        <authorList>
            <person name="Dahal R.H."/>
        </authorList>
    </citation>
    <scope>NUCLEOTIDE SEQUENCE [LARGE SCALE GENOMIC DNA]</scope>
    <source>
        <strain evidence="2 3">G-4-1-14</strain>
    </source>
</reference>
<keyword evidence="1" id="KW-0812">Transmembrane</keyword>